<proteinExistence type="inferred from homology"/>
<dbReference type="Pfam" id="PF21467">
    <property type="entry name" value="BetaGal_gal-bd"/>
    <property type="match status" value="1"/>
</dbReference>
<comment type="caution">
    <text evidence="6">The sequence shown here is derived from an EMBL/GenBank/DDBJ whole genome shotgun (WGS) entry which is preliminary data.</text>
</comment>
<dbReference type="Proteomes" id="UP000520814">
    <property type="component" value="Unassembled WGS sequence"/>
</dbReference>
<dbReference type="Gene3D" id="2.60.120.260">
    <property type="entry name" value="Galactose-binding domain-like"/>
    <property type="match status" value="3"/>
</dbReference>
<dbReference type="EMBL" id="JACHGW010000001">
    <property type="protein sequence ID" value="MBB6049571.1"/>
    <property type="molecule type" value="Genomic_DNA"/>
</dbReference>
<dbReference type="PANTHER" id="PTHR23421">
    <property type="entry name" value="BETA-GALACTOSIDASE RELATED"/>
    <property type="match status" value="1"/>
</dbReference>
<dbReference type="Pfam" id="PF01301">
    <property type="entry name" value="Glyco_hydro_35"/>
    <property type="match status" value="1"/>
</dbReference>
<dbReference type="Pfam" id="PF21317">
    <property type="entry name" value="BetaGal_ABD_1"/>
    <property type="match status" value="1"/>
</dbReference>
<dbReference type="AlphaFoldDB" id="A0A7W9SMX0"/>
<dbReference type="SUPFAM" id="SSF51445">
    <property type="entry name" value="(Trans)glycosidases"/>
    <property type="match status" value="1"/>
</dbReference>
<dbReference type="Pfam" id="PF00754">
    <property type="entry name" value="F5_F8_type_C"/>
    <property type="match status" value="1"/>
</dbReference>
<dbReference type="Gene3D" id="3.20.20.80">
    <property type="entry name" value="Glycosidases"/>
    <property type="match status" value="1"/>
</dbReference>
<dbReference type="PROSITE" id="PS50022">
    <property type="entry name" value="FA58C_3"/>
    <property type="match status" value="1"/>
</dbReference>
<accession>A0A7W9SMX0</accession>
<evidence type="ECO:0000313" key="6">
    <source>
        <dbReference type="EMBL" id="MBB6049571.1"/>
    </source>
</evidence>
<dbReference type="InterPro" id="IPR031330">
    <property type="entry name" value="Gly_Hdrlase_35_cat"/>
</dbReference>
<evidence type="ECO:0000256" key="1">
    <source>
        <dbReference type="ARBA" id="ARBA00009809"/>
    </source>
</evidence>
<evidence type="ECO:0000259" key="5">
    <source>
        <dbReference type="PROSITE" id="PS50022"/>
    </source>
</evidence>
<dbReference type="GO" id="GO:0005975">
    <property type="term" value="P:carbohydrate metabolic process"/>
    <property type="evidence" value="ECO:0007669"/>
    <property type="project" value="InterPro"/>
</dbReference>
<comment type="similarity">
    <text evidence="1 4">Belongs to the glycosyl hydrolase 35 family.</text>
</comment>
<dbReference type="PRINTS" id="PR00742">
    <property type="entry name" value="GLHYDRLASE35"/>
</dbReference>
<name>A0A7W9SMX0_ARMRO</name>
<keyword evidence="2 6" id="KW-0378">Hydrolase</keyword>
<evidence type="ECO:0000256" key="4">
    <source>
        <dbReference type="RuleBase" id="RU003679"/>
    </source>
</evidence>
<dbReference type="InterPro" id="IPR048912">
    <property type="entry name" value="BetaGal1-like_ABD1"/>
</dbReference>
<dbReference type="SUPFAM" id="SSF49785">
    <property type="entry name" value="Galactose-binding domain-like"/>
    <property type="match status" value="2"/>
</dbReference>
<keyword evidence="3 6" id="KW-0326">Glycosidase</keyword>
<reference evidence="6 7" key="1">
    <citation type="submission" date="2020-08" db="EMBL/GenBank/DDBJ databases">
        <title>Genomic Encyclopedia of Type Strains, Phase IV (KMG-IV): sequencing the most valuable type-strain genomes for metagenomic binning, comparative biology and taxonomic classification.</title>
        <authorList>
            <person name="Goeker M."/>
        </authorList>
    </citation>
    <scope>NUCLEOTIDE SEQUENCE [LARGE SCALE GENOMIC DNA]</scope>
    <source>
        <strain evidence="6 7">DSM 23562</strain>
    </source>
</reference>
<dbReference type="InterPro" id="IPR001944">
    <property type="entry name" value="Glycoside_Hdrlase_35"/>
</dbReference>
<sequence>MSSRFEIGKADFLLDGKPIRLLCGELHFARIPREYWAHRLKLLRAMGLNTVAVYLFWNRHEPHPGKFDWSGMADAAAFIKLAQQEGFLVCLRPGPYVCAEWEMGGLPWWLLKKKDIQLRSSADADYLAAVERYLKEVGRVLAPLQLPHGGPIALVQVENELGAYGTDRPYMEAVRKFLLAAGFTDVPLTACDWSSNFTQNALPGVLSTVNFGNSAERNVAEFKRKRTGDGPVFVSEYWSGWFDHWGKPHETRPIAGALQDLGWILDNGGSFSLYMTHGGTTFGPWAGAGGPPYDPIVTSYDYNAPLDEAAKPTEKYHALRALLAKWQPDGKPLPAIPEPLPVIAIPEVSLTERAPLFASLPRAIRAEKPAAMESYDLGFGAVLYRTTLPAGPEGVLKLAEAHDWTQVFVDGVRVGVLDRRRNQSTLRLPAREKPAQLDVLVEAMGRINFGRGIHDRKGLVGEASLDGKPLMGWEVFPLSWGESPLAGLRFSEKAPTEGPAFHRGSFTLTQTGDTYLEMKGFRKGMAWINGNALGRFWHIGPQQTLYCPGCWLKKGKNTLVVLDLETPTRATVVGRTAPILDELVVDLSQRHRKPGQTLRLEGLTPTHTGTFGPGGEWQEARFAAPAKGRYLCLEALSAHDNSVYTTLTELELLGPDGKLLPRSAWKIAYADSEELIGESGTADNVFDLQPVTFWHTAWSSDKTAHPHQLVVDLGSEQTVTGIRCQPRQDNDHGRIKAYRVFLSTTLFPGL</sequence>
<dbReference type="InterPro" id="IPR017853">
    <property type="entry name" value="GH"/>
</dbReference>
<evidence type="ECO:0000256" key="3">
    <source>
        <dbReference type="ARBA" id="ARBA00023295"/>
    </source>
</evidence>
<dbReference type="InterPro" id="IPR008979">
    <property type="entry name" value="Galactose-bd-like_sf"/>
</dbReference>
<dbReference type="EC" id="3.2.1.23" evidence="6"/>
<keyword evidence="7" id="KW-1185">Reference proteome</keyword>
<dbReference type="InterPro" id="IPR000421">
    <property type="entry name" value="FA58C"/>
</dbReference>
<organism evidence="6 7">
    <name type="scientific">Armatimonas rosea</name>
    <dbReference type="NCBI Taxonomy" id="685828"/>
    <lineage>
        <taxon>Bacteria</taxon>
        <taxon>Bacillati</taxon>
        <taxon>Armatimonadota</taxon>
        <taxon>Armatimonadia</taxon>
        <taxon>Armatimonadales</taxon>
        <taxon>Armatimonadaceae</taxon>
        <taxon>Armatimonas</taxon>
    </lineage>
</organism>
<protein>
    <submittedName>
        <fullName evidence="6">Beta-galactosidase</fullName>
        <ecNumber evidence="6">3.2.1.23</ecNumber>
    </submittedName>
</protein>
<dbReference type="RefSeq" id="WP_184193169.1">
    <property type="nucleotide sequence ID" value="NZ_JACHGW010000001.1"/>
</dbReference>
<dbReference type="InterPro" id="IPR048913">
    <property type="entry name" value="BetaGal_gal-bd"/>
</dbReference>
<evidence type="ECO:0000256" key="2">
    <source>
        <dbReference type="ARBA" id="ARBA00022801"/>
    </source>
</evidence>
<dbReference type="GO" id="GO:0004565">
    <property type="term" value="F:beta-galactosidase activity"/>
    <property type="evidence" value="ECO:0007669"/>
    <property type="project" value="UniProtKB-EC"/>
</dbReference>
<feature type="domain" description="F5/8 type C" evidence="5">
    <location>
        <begin position="647"/>
        <end position="750"/>
    </location>
</feature>
<evidence type="ECO:0000313" key="7">
    <source>
        <dbReference type="Proteomes" id="UP000520814"/>
    </source>
</evidence>
<gene>
    <name evidence="6" type="ORF">HNQ39_001333</name>
</gene>